<name>A0A5C8PMJ9_9HYPH</name>
<dbReference type="RefSeq" id="WP_147847713.1">
    <property type="nucleotide sequence ID" value="NZ_VDUZ01000015.1"/>
</dbReference>
<evidence type="ECO:0000313" key="2">
    <source>
        <dbReference type="Proteomes" id="UP000321638"/>
    </source>
</evidence>
<dbReference type="EMBL" id="VDUZ01000015">
    <property type="protein sequence ID" value="TXL75142.1"/>
    <property type="molecule type" value="Genomic_DNA"/>
</dbReference>
<dbReference type="Pfam" id="PF21983">
    <property type="entry name" value="NikA-like"/>
    <property type="match status" value="1"/>
</dbReference>
<dbReference type="InterPro" id="IPR053842">
    <property type="entry name" value="NikA-like"/>
</dbReference>
<protein>
    <submittedName>
        <fullName evidence="1">Uncharacterized protein</fullName>
    </submittedName>
</protein>
<dbReference type="AlphaFoldDB" id="A0A5C8PMJ9"/>
<gene>
    <name evidence="1" type="ORF">FHP25_14755</name>
</gene>
<accession>A0A5C8PMJ9</accession>
<sequence>MPGSGSETRQRGEVLKTRCTKEEAALFRTWAKAAGVSVPSLMRYAMFGIAPPRASRQPQVNVQEVARLIGEMGQLKAALKEVAAKGSPEACDRAHDAACRDIADMCYRAFTALGREP</sequence>
<dbReference type="Proteomes" id="UP000321638">
    <property type="component" value="Unassembled WGS sequence"/>
</dbReference>
<comment type="caution">
    <text evidence="1">The sequence shown here is derived from an EMBL/GenBank/DDBJ whole genome shotgun (WGS) entry which is preliminary data.</text>
</comment>
<organism evidence="1 2">
    <name type="scientific">Vineibacter terrae</name>
    <dbReference type="NCBI Taxonomy" id="2586908"/>
    <lineage>
        <taxon>Bacteria</taxon>
        <taxon>Pseudomonadati</taxon>
        <taxon>Pseudomonadota</taxon>
        <taxon>Alphaproteobacteria</taxon>
        <taxon>Hyphomicrobiales</taxon>
        <taxon>Vineibacter</taxon>
    </lineage>
</organism>
<proteinExistence type="predicted"/>
<reference evidence="1 2" key="1">
    <citation type="submission" date="2019-06" db="EMBL/GenBank/DDBJ databases">
        <title>New taxonomy in bacterial strain CC-CFT640, isolated from vineyard.</title>
        <authorList>
            <person name="Lin S.-Y."/>
            <person name="Tsai C.-F."/>
            <person name="Young C.-C."/>
        </authorList>
    </citation>
    <scope>NUCLEOTIDE SEQUENCE [LARGE SCALE GENOMIC DNA]</scope>
    <source>
        <strain evidence="1 2">CC-CFT640</strain>
    </source>
</reference>
<keyword evidence="2" id="KW-1185">Reference proteome</keyword>
<evidence type="ECO:0000313" key="1">
    <source>
        <dbReference type="EMBL" id="TXL75142.1"/>
    </source>
</evidence>
<dbReference type="OrthoDB" id="7859989at2"/>